<evidence type="ECO:0000313" key="3">
    <source>
        <dbReference type="Proteomes" id="UP000054653"/>
    </source>
</evidence>
<keyword evidence="3" id="KW-1185">Reference proteome</keyword>
<comment type="caution">
    <text evidence="2">The sequence shown here is derived from an EMBL/GenBank/DDBJ whole genome shotgun (WGS) entry which is preliminary data.</text>
</comment>
<protein>
    <submittedName>
        <fullName evidence="2">Uncharacterized protein</fullName>
    </submittedName>
</protein>
<gene>
    <name evidence="2" type="ORF">T03_5633</name>
    <name evidence="1" type="ORF">T03_9298</name>
</gene>
<evidence type="ECO:0000313" key="2">
    <source>
        <dbReference type="EMBL" id="KRY25224.1"/>
    </source>
</evidence>
<organism evidence="2 3">
    <name type="scientific">Trichinella britovi</name>
    <name type="common">Parasitic roundworm</name>
    <dbReference type="NCBI Taxonomy" id="45882"/>
    <lineage>
        <taxon>Eukaryota</taxon>
        <taxon>Metazoa</taxon>
        <taxon>Ecdysozoa</taxon>
        <taxon>Nematoda</taxon>
        <taxon>Enoplea</taxon>
        <taxon>Dorylaimia</taxon>
        <taxon>Trichinellida</taxon>
        <taxon>Trichinellidae</taxon>
        <taxon>Trichinella</taxon>
    </lineage>
</organism>
<dbReference type="AlphaFoldDB" id="A0A0V1AK86"/>
<dbReference type="EMBL" id="JYDI01002469">
    <property type="protein sequence ID" value="KRY25224.1"/>
    <property type="molecule type" value="Genomic_DNA"/>
</dbReference>
<name>A0A0V1AK86_TRIBR</name>
<reference evidence="2 3" key="1">
    <citation type="submission" date="2015-01" db="EMBL/GenBank/DDBJ databases">
        <title>Evolution of Trichinella species and genotypes.</title>
        <authorList>
            <person name="Korhonen P.K."/>
            <person name="Edoardo P."/>
            <person name="Giuseppe L.R."/>
            <person name="Gasser R.B."/>
        </authorList>
    </citation>
    <scope>NUCLEOTIDE SEQUENCE [LARGE SCALE GENOMIC DNA]</scope>
    <source>
        <strain evidence="2">ISS120</strain>
    </source>
</reference>
<evidence type="ECO:0000313" key="1">
    <source>
        <dbReference type="EMBL" id="KRY12918.1"/>
    </source>
</evidence>
<dbReference type="Proteomes" id="UP000054653">
    <property type="component" value="Unassembled WGS sequence"/>
</dbReference>
<dbReference type="EMBL" id="JYDI01003719">
    <property type="protein sequence ID" value="KRY12918.1"/>
    <property type="molecule type" value="Genomic_DNA"/>
</dbReference>
<proteinExistence type="predicted"/>
<accession>A0A0V1AK86</accession>
<sequence length="43" mass="5220">MQIEFVKFDGEQFCRLHSGHLRRSPRKEEDSFAEYEEALLNFE</sequence>